<dbReference type="InterPro" id="IPR003439">
    <property type="entry name" value="ABC_transporter-like_ATP-bd"/>
</dbReference>
<evidence type="ECO:0000256" key="7">
    <source>
        <dbReference type="ARBA" id="ARBA00022840"/>
    </source>
</evidence>
<feature type="transmembrane region" description="Helical" evidence="12">
    <location>
        <begin position="221"/>
        <end position="240"/>
    </location>
</feature>
<keyword evidence="8 12" id="KW-1133">Transmembrane helix</keyword>
<keyword evidence="15" id="KW-0378">Hydrolase</keyword>
<evidence type="ECO:0000256" key="11">
    <source>
        <dbReference type="SAM" id="MobiDB-lite"/>
    </source>
</evidence>
<keyword evidence="9 12" id="KW-0472">Membrane</keyword>
<evidence type="ECO:0000256" key="6">
    <source>
        <dbReference type="ARBA" id="ARBA00022741"/>
    </source>
</evidence>
<dbReference type="Pfam" id="PF00664">
    <property type="entry name" value="ABC_membrane"/>
    <property type="match status" value="2"/>
</dbReference>
<keyword evidence="10" id="KW-0325">Glycoprotein</keyword>
<dbReference type="PANTHER" id="PTHR43394:SF1">
    <property type="entry name" value="ATP-BINDING CASSETTE SUB-FAMILY B MEMBER 10, MITOCHONDRIAL"/>
    <property type="match status" value="1"/>
</dbReference>
<dbReference type="SUPFAM" id="SSF52540">
    <property type="entry name" value="P-loop containing nucleoside triphosphate hydrolases"/>
    <property type="match status" value="2"/>
</dbReference>
<feature type="transmembrane region" description="Helical" evidence="12">
    <location>
        <begin position="899"/>
        <end position="918"/>
    </location>
</feature>
<evidence type="ECO:0000256" key="5">
    <source>
        <dbReference type="ARBA" id="ARBA00022737"/>
    </source>
</evidence>
<dbReference type="GO" id="GO:0005743">
    <property type="term" value="C:mitochondrial inner membrane"/>
    <property type="evidence" value="ECO:0007669"/>
    <property type="project" value="TreeGrafter"/>
</dbReference>
<keyword evidence="16" id="KW-1185">Reference proteome</keyword>
<keyword evidence="7" id="KW-0067">ATP-binding</keyword>
<proteinExistence type="inferred from homology"/>
<dbReference type="Gene3D" id="3.40.50.300">
    <property type="entry name" value="P-loop containing nucleotide triphosphate hydrolases"/>
    <property type="match status" value="2"/>
</dbReference>
<dbReference type="InterPro" id="IPR011527">
    <property type="entry name" value="ABC1_TM_dom"/>
</dbReference>
<feature type="transmembrane region" description="Helical" evidence="12">
    <location>
        <begin position="979"/>
        <end position="1001"/>
    </location>
</feature>
<dbReference type="FunFam" id="3.40.50.300:FF:000913">
    <property type="entry name" value="ABC multidrug transporter SitT"/>
    <property type="match status" value="1"/>
</dbReference>
<dbReference type="SMART" id="SM00382">
    <property type="entry name" value="AAA"/>
    <property type="match status" value="2"/>
</dbReference>
<dbReference type="InterPro" id="IPR003593">
    <property type="entry name" value="AAA+_ATPase"/>
</dbReference>
<dbReference type="InterPro" id="IPR039421">
    <property type="entry name" value="Type_1_exporter"/>
</dbReference>
<dbReference type="FunFam" id="3.40.50.300:FF:000066">
    <property type="entry name" value="ABC transporter B family member 1"/>
    <property type="match status" value="1"/>
</dbReference>
<feature type="transmembrane region" description="Helical" evidence="12">
    <location>
        <begin position="795"/>
        <end position="817"/>
    </location>
</feature>
<evidence type="ECO:0000256" key="12">
    <source>
        <dbReference type="SAM" id="Phobius"/>
    </source>
</evidence>
<feature type="domain" description="ABC transporter" evidence="13">
    <location>
        <begin position="423"/>
        <end position="668"/>
    </location>
</feature>
<dbReference type="InterPro" id="IPR017871">
    <property type="entry name" value="ABC_transporter-like_CS"/>
</dbReference>
<dbReference type="Pfam" id="PF00005">
    <property type="entry name" value="ABC_tran"/>
    <property type="match status" value="2"/>
</dbReference>
<keyword evidence="5" id="KW-0677">Repeat</keyword>
<evidence type="ECO:0000256" key="4">
    <source>
        <dbReference type="ARBA" id="ARBA00022692"/>
    </source>
</evidence>
<comment type="similarity">
    <text evidence="2">Belongs to the ABC transporter superfamily. ABCB family. Multidrug resistance exporter (TC 3.A.1.201) subfamily.</text>
</comment>
<evidence type="ECO:0000313" key="16">
    <source>
        <dbReference type="Proteomes" id="UP001142393"/>
    </source>
</evidence>
<reference evidence="15 16" key="1">
    <citation type="journal article" date="2023" name="Proc. Natl. Acad. Sci. U.S.A.">
        <title>A global phylogenomic analysis of the shiitake genus Lentinula.</title>
        <authorList>
            <person name="Sierra-Patev S."/>
            <person name="Min B."/>
            <person name="Naranjo-Ortiz M."/>
            <person name="Looney B."/>
            <person name="Konkel Z."/>
            <person name="Slot J.C."/>
            <person name="Sakamoto Y."/>
            <person name="Steenwyk J.L."/>
            <person name="Rokas A."/>
            <person name="Carro J."/>
            <person name="Camarero S."/>
            <person name="Ferreira P."/>
            <person name="Molpeceres G."/>
            <person name="Ruiz-Duenas F.J."/>
            <person name="Serrano A."/>
            <person name="Henrissat B."/>
            <person name="Drula E."/>
            <person name="Hughes K.W."/>
            <person name="Mata J.L."/>
            <person name="Ishikawa N.K."/>
            <person name="Vargas-Isla R."/>
            <person name="Ushijima S."/>
            <person name="Smith C.A."/>
            <person name="Donoghue J."/>
            <person name="Ahrendt S."/>
            <person name="Andreopoulos W."/>
            <person name="He G."/>
            <person name="LaButti K."/>
            <person name="Lipzen A."/>
            <person name="Ng V."/>
            <person name="Riley R."/>
            <person name="Sandor L."/>
            <person name="Barry K."/>
            <person name="Martinez A.T."/>
            <person name="Xiao Y."/>
            <person name="Gibbons J.G."/>
            <person name="Terashima K."/>
            <person name="Grigoriev I.V."/>
            <person name="Hibbett D."/>
        </authorList>
    </citation>
    <scope>NUCLEOTIDE SEQUENCE [LARGE SCALE GENOMIC DNA]</scope>
    <source>
        <strain evidence="15 16">TFB7810</strain>
    </source>
</reference>
<feature type="region of interest" description="Disordered" evidence="11">
    <location>
        <begin position="1"/>
        <end position="57"/>
    </location>
</feature>
<dbReference type="GO" id="GO:0090374">
    <property type="term" value="P:oligopeptide export from mitochondrion"/>
    <property type="evidence" value="ECO:0007669"/>
    <property type="project" value="TreeGrafter"/>
</dbReference>
<dbReference type="PROSITE" id="PS00211">
    <property type="entry name" value="ABC_TRANSPORTER_1"/>
    <property type="match status" value="2"/>
</dbReference>
<keyword evidence="3" id="KW-0813">Transport</keyword>
<dbReference type="EMBL" id="JANVFU010000003">
    <property type="protein sequence ID" value="KAJ3747247.1"/>
    <property type="molecule type" value="Genomic_DNA"/>
</dbReference>
<dbReference type="GO" id="GO:0015421">
    <property type="term" value="F:ABC-type oligopeptide transporter activity"/>
    <property type="evidence" value="ECO:0007669"/>
    <property type="project" value="TreeGrafter"/>
</dbReference>
<evidence type="ECO:0000256" key="9">
    <source>
        <dbReference type="ARBA" id="ARBA00023136"/>
    </source>
</evidence>
<evidence type="ECO:0000313" key="15">
    <source>
        <dbReference type="EMBL" id="KAJ3747247.1"/>
    </source>
</evidence>
<dbReference type="CDD" id="cd18578">
    <property type="entry name" value="ABC_6TM_Pgp_ABCB1_D2_like"/>
    <property type="match status" value="1"/>
</dbReference>
<dbReference type="PANTHER" id="PTHR43394">
    <property type="entry name" value="ATP-DEPENDENT PERMEASE MDL1, MITOCHONDRIAL"/>
    <property type="match status" value="1"/>
</dbReference>
<feature type="domain" description="ABC transmembrane type-1" evidence="14">
    <location>
        <begin position="79"/>
        <end position="388"/>
    </location>
</feature>
<feature type="transmembrane region" description="Helical" evidence="12">
    <location>
        <begin position="359"/>
        <end position="380"/>
    </location>
</feature>
<feature type="transmembrane region" description="Helical" evidence="12">
    <location>
        <begin position="75"/>
        <end position="99"/>
    </location>
</feature>
<gene>
    <name evidence="15" type="ORF">DFH05DRAFT_1393698</name>
</gene>
<feature type="compositionally biased region" description="Basic and acidic residues" evidence="11">
    <location>
        <begin position="33"/>
        <end position="45"/>
    </location>
</feature>
<dbReference type="CDD" id="cd03249">
    <property type="entry name" value="ABC_MTABC3_MDL1_MDL2"/>
    <property type="match status" value="2"/>
</dbReference>
<keyword evidence="6" id="KW-0547">Nucleotide-binding</keyword>
<protein>
    <submittedName>
        <fullName evidence="15">P-loop containing nucleoside triphosphate hydrolase protein</fullName>
    </submittedName>
</protein>
<organism evidence="15 16">
    <name type="scientific">Lentinula detonsa</name>
    <dbReference type="NCBI Taxonomy" id="2804962"/>
    <lineage>
        <taxon>Eukaryota</taxon>
        <taxon>Fungi</taxon>
        <taxon>Dikarya</taxon>
        <taxon>Basidiomycota</taxon>
        <taxon>Agaricomycotina</taxon>
        <taxon>Agaricomycetes</taxon>
        <taxon>Agaricomycetidae</taxon>
        <taxon>Agaricales</taxon>
        <taxon>Marasmiineae</taxon>
        <taxon>Omphalotaceae</taxon>
        <taxon>Lentinula</taxon>
    </lineage>
</organism>
<evidence type="ECO:0000259" key="14">
    <source>
        <dbReference type="PROSITE" id="PS50929"/>
    </source>
</evidence>
<accession>A0A9W8P5H8</accession>
<keyword evidence="4 12" id="KW-0812">Transmembrane</keyword>
<dbReference type="GO" id="GO:0005524">
    <property type="term" value="F:ATP binding"/>
    <property type="evidence" value="ECO:0007669"/>
    <property type="project" value="UniProtKB-KW"/>
</dbReference>
<feature type="domain" description="ABC transporter" evidence="13">
    <location>
        <begin position="1077"/>
        <end position="1317"/>
    </location>
</feature>
<feature type="transmembrane region" description="Helical" evidence="12">
    <location>
        <begin position="868"/>
        <end position="893"/>
    </location>
</feature>
<sequence>MSDSRPNSADEKTTLDHNEKKRFFWRSSTATPKTKDADHDEKDSPEPTSIPQPVEPELSPVSFTEMFRFSTKTEIFLDFIGLVAAAAAGAAQPLMSLLFGKLTQAFVSFQVVVNTMDEGDTPEAQQAQQAFPSVAAGFRSESSKDALYLVIIGIGMFVCTYVYMYIWTYTGEINAKRIRERYLQAVLRQDIQFFDKVGAGEVATRIQTDTHLVQQGISEKVALVVNFLAAFVTGFVLAYARNWRLALAMSSILPCIAIAGGLMNKFISKYMQMSLKAVADGGTLAEEVISTVRTAQAFGTQSILAGLYDKHIDKSETVDAKAAIWNGGGLAVFFFVIYSSYALAFSFGTTLILEHHADAGQVINVFMAILIGSFSLALLAPEMQAITHGRGAASKLFATIDRVPDIDSANPSGLQPEHVEGEVTLENIKFAYPSRPGVVVVKDLSLNFRAGKTAALVGASGSGKSTVISLVERFYDPLAGVVKLDGRDIRTLNLHWLRSQIGLVSQEPTLFATTIKGNVGHGLIGTKYEHASDEEKFALIKDACIKSNADGFISKLPLGYDTMVGERGFLLSGGQKQRIAIARAIVSDPRVLLLDEATSALDTQSEGVVQDALDKASAGRTTITIAHRLSTIKDADVIFVMGDGLVLEQGTHNELLANENGPYARLVQSQKLREAAEITEAVENGQPVDDTPENMEKAAQEEIPLGRKNTGQSLASAIIEQKQKEMMEERTEYGLFYLFRRMGWINRASWKKYLFGGFCAILTGLVFPAYGIVYAKGINGFAEQGHAERVAGDRNALWFFLIAIISCFTIGVQNYNFSASAANLTAKLRILSFRAILRQDIEFFDRDENNTGALTAELSDNPQKVNGLAGVTLGAIVQSASTLIGGTIVGLIFAWKLGLVGVACMPVLVTTGFIRLRVVVLKDQANKKEHASSAQLACEAAASIRTVAALTREKDCCDLYSKSLEEPLRKSNRTAIFSNGLYALSQSMVFFVIALVFWYGARLVSEREFSTFEFFVGLMSSTFGSIQAGNVFSFVPDMSSAKGAATDIIKLLDSIPEIDAESTEGKHIDPAQIRGQLRFENVHFRYPTRPGVRVLRDLNLQIEPGTYIALVGQSGCGKSTVIQMIERFYDPLAGHIYLDGERISELNVSDYRKSIALVSQEPTLYAGTVRFNILLGAIKPENEVTQEEIEDACRKANILEFIQSLPQGFDTEVGGKGSQLSGGQKQRIAIARALLRNPKVLLLDEATSALDSNSEKVVQEALDAASKGRTTIAIAHRLSTIQNADRIYFIKEGAVSEAGTHDQLLGRKGDYYEFVQLQALSKRD</sequence>
<dbReference type="Gene3D" id="1.20.1560.10">
    <property type="entry name" value="ABC transporter type 1, transmembrane domain"/>
    <property type="match status" value="1"/>
</dbReference>
<comment type="caution">
    <text evidence="15">The sequence shown here is derived from an EMBL/GenBank/DDBJ whole genome shotgun (WGS) entry which is preliminary data.</text>
</comment>
<feature type="transmembrane region" description="Helical" evidence="12">
    <location>
        <begin position="753"/>
        <end position="775"/>
    </location>
</feature>
<dbReference type="SUPFAM" id="SSF90123">
    <property type="entry name" value="ABC transporter transmembrane region"/>
    <property type="match status" value="2"/>
</dbReference>
<feature type="transmembrane region" description="Helical" evidence="12">
    <location>
        <begin position="246"/>
        <end position="267"/>
    </location>
</feature>
<feature type="domain" description="ABC transmembrane type-1" evidence="14">
    <location>
        <begin position="754"/>
        <end position="1040"/>
    </location>
</feature>
<evidence type="ECO:0000256" key="8">
    <source>
        <dbReference type="ARBA" id="ARBA00022989"/>
    </source>
</evidence>
<dbReference type="FunFam" id="1.20.1560.10:FF:000102">
    <property type="entry name" value="ABC multidrug transporter Mdr1"/>
    <property type="match status" value="1"/>
</dbReference>
<dbReference type="CDD" id="cd18577">
    <property type="entry name" value="ABC_6TM_Pgp_ABCB1_D1_like"/>
    <property type="match status" value="1"/>
</dbReference>
<dbReference type="InterPro" id="IPR036640">
    <property type="entry name" value="ABC1_TM_sf"/>
</dbReference>
<dbReference type="Proteomes" id="UP001142393">
    <property type="component" value="Unassembled WGS sequence"/>
</dbReference>
<dbReference type="PROSITE" id="PS50929">
    <property type="entry name" value="ABC_TM1F"/>
    <property type="match status" value="2"/>
</dbReference>
<evidence type="ECO:0000256" key="2">
    <source>
        <dbReference type="ARBA" id="ARBA00007577"/>
    </source>
</evidence>
<feature type="transmembrane region" description="Helical" evidence="12">
    <location>
        <begin position="330"/>
        <end position="353"/>
    </location>
</feature>
<evidence type="ECO:0000259" key="13">
    <source>
        <dbReference type="PROSITE" id="PS50893"/>
    </source>
</evidence>
<evidence type="ECO:0000256" key="10">
    <source>
        <dbReference type="ARBA" id="ARBA00023180"/>
    </source>
</evidence>
<dbReference type="GO" id="GO:0005886">
    <property type="term" value="C:plasma membrane"/>
    <property type="evidence" value="ECO:0007669"/>
    <property type="project" value="UniProtKB-SubCell"/>
</dbReference>
<evidence type="ECO:0000256" key="3">
    <source>
        <dbReference type="ARBA" id="ARBA00022448"/>
    </source>
</evidence>
<feature type="compositionally biased region" description="Basic and acidic residues" evidence="11">
    <location>
        <begin position="8"/>
        <end position="22"/>
    </location>
</feature>
<name>A0A9W8P5H8_9AGAR</name>
<comment type="subcellular location">
    <subcellularLocation>
        <location evidence="1">Cell membrane</location>
        <topology evidence="1">Multi-pass membrane protein</topology>
    </subcellularLocation>
</comment>
<dbReference type="GO" id="GO:0016887">
    <property type="term" value="F:ATP hydrolysis activity"/>
    <property type="evidence" value="ECO:0007669"/>
    <property type="project" value="InterPro"/>
</dbReference>
<feature type="transmembrane region" description="Helical" evidence="12">
    <location>
        <begin position="146"/>
        <end position="167"/>
    </location>
</feature>
<dbReference type="InterPro" id="IPR027417">
    <property type="entry name" value="P-loop_NTPase"/>
</dbReference>
<evidence type="ECO:0000256" key="1">
    <source>
        <dbReference type="ARBA" id="ARBA00004651"/>
    </source>
</evidence>
<dbReference type="PROSITE" id="PS50893">
    <property type="entry name" value="ABC_TRANSPORTER_2"/>
    <property type="match status" value="2"/>
</dbReference>